<evidence type="ECO:0000256" key="1">
    <source>
        <dbReference type="ARBA" id="ARBA00001968"/>
    </source>
</evidence>
<dbReference type="CDD" id="cd00555">
    <property type="entry name" value="Maf"/>
    <property type="match status" value="1"/>
</dbReference>
<protein>
    <recommendedName>
        <fullName evidence="4">dTTP/UTP pyrophosphatase</fullName>
        <shortName evidence="4">dTTPase/UTPase</shortName>
        <ecNumber evidence="4">3.6.1.9</ecNumber>
    </recommendedName>
    <alternativeName>
        <fullName evidence="4">Nucleoside triphosphate pyrophosphatase</fullName>
    </alternativeName>
    <alternativeName>
        <fullName evidence="4">Nucleotide pyrophosphatase</fullName>
        <shortName evidence="4">Nucleotide PPase</shortName>
    </alternativeName>
</protein>
<comment type="subcellular location">
    <subcellularLocation>
        <location evidence="4">Cytoplasm</location>
    </subcellularLocation>
</comment>
<sequence length="186" mass="20560">MKKLYLASKSPRRRALLAQLQVDFEPVDGEIDETPFENETAQDYVLRLAKAKAEAGWENSPKDGAVLGSDTIVVFQKQLLGKPKNQADAVKMLSLLSGQTHQVMTAIHLKSNTQSLSDIVISDVFFTEINQQQIIEYWQTGEPQDKAGSYAIQGIAGQYVKKINGSYSAIVGLPLYETKQLLNLSS</sequence>
<feature type="active site" description="Proton acceptor" evidence="4">
    <location>
        <position position="70"/>
    </location>
</feature>
<feature type="site" description="Important for substrate specificity" evidence="4">
    <location>
        <position position="153"/>
    </location>
</feature>
<accession>A0ABY7ANR4</accession>
<comment type="cofactor">
    <cofactor evidence="1 4">
        <name>a divalent metal cation</name>
        <dbReference type="ChEBI" id="CHEBI:60240"/>
    </cofactor>
</comment>
<gene>
    <name evidence="5" type="ORF">OLW01_12655</name>
</gene>
<keyword evidence="2 4" id="KW-0378">Hydrolase</keyword>
<dbReference type="InterPro" id="IPR003697">
    <property type="entry name" value="Maf-like"/>
</dbReference>
<dbReference type="EMBL" id="CP109965">
    <property type="protein sequence ID" value="WAJ69979.1"/>
    <property type="molecule type" value="Genomic_DNA"/>
</dbReference>
<dbReference type="EC" id="3.6.1.9" evidence="4"/>
<dbReference type="RefSeq" id="WP_268074278.1">
    <property type="nucleotide sequence ID" value="NZ_CP109965.1"/>
</dbReference>
<evidence type="ECO:0000256" key="3">
    <source>
        <dbReference type="ARBA" id="ARBA00023080"/>
    </source>
</evidence>
<evidence type="ECO:0000313" key="6">
    <source>
        <dbReference type="Proteomes" id="UP001163726"/>
    </source>
</evidence>
<comment type="caution">
    <text evidence="4">Lacks conserved residue(s) required for the propagation of feature annotation.</text>
</comment>
<dbReference type="Pfam" id="PF02545">
    <property type="entry name" value="Maf"/>
    <property type="match status" value="1"/>
</dbReference>
<dbReference type="Gene3D" id="3.90.950.10">
    <property type="match status" value="1"/>
</dbReference>
<dbReference type="InterPro" id="IPR029001">
    <property type="entry name" value="ITPase-like_fam"/>
</dbReference>
<keyword evidence="3 4" id="KW-0546">Nucleotide metabolism</keyword>
<organism evidence="5 6">
    <name type="scientific">Catenovulum adriaticum</name>
    <dbReference type="NCBI Taxonomy" id="2984846"/>
    <lineage>
        <taxon>Bacteria</taxon>
        <taxon>Pseudomonadati</taxon>
        <taxon>Pseudomonadota</taxon>
        <taxon>Gammaproteobacteria</taxon>
        <taxon>Alteromonadales</taxon>
        <taxon>Alteromonadaceae</taxon>
        <taxon>Catenovulum</taxon>
    </lineage>
</organism>
<dbReference type="PIRSF" id="PIRSF006305">
    <property type="entry name" value="Maf"/>
    <property type="match status" value="1"/>
</dbReference>
<reference evidence="5" key="1">
    <citation type="submission" date="2022-10" db="EMBL/GenBank/DDBJ databases">
        <title>Catenovulum adriacola sp. nov. isolated in the Harbour of Susak.</title>
        <authorList>
            <person name="Schoch T."/>
            <person name="Reich S.J."/>
            <person name="Stoeferle S."/>
            <person name="Flaiz M."/>
            <person name="Kazda M."/>
            <person name="Riedel C.U."/>
            <person name="Duerre P."/>
        </authorList>
    </citation>
    <scope>NUCLEOTIDE SEQUENCE</scope>
    <source>
        <strain evidence="5">TS8</strain>
    </source>
</reference>
<evidence type="ECO:0000313" key="5">
    <source>
        <dbReference type="EMBL" id="WAJ69979.1"/>
    </source>
</evidence>
<keyword evidence="6" id="KW-1185">Reference proteome</keyword>
<dbReference type="PANTHER" id="PTHR43213:SF5">
    <property type="entry name" value="BIFUNCTIONAL DTTP_UTP PYROPHOSPHATASE_METHYLTRANSFERASE PROTEIN-RELATED"/>
    <property type="match status" value="1"/>
</dbReference>
<feature type="site" description="Important for substrate specificity" evidence="4">
    <location>
        <position position="71"/>
    </location>
</feature>
<dbReference type="HAMAP" id="MF_00528">
    <property type="entry name" value="Maf"/>
    <property type="match status" value="1"/>
</dbReference>
<dbReference type="SUPFAM" id="SSF52972">
    <property type="entry name" value="ITPase-like"/>
    <property type="match status" value="1"/>
</dbReference>
<evidence type="ECO:0000256" key="2">
    <source>
        <dbReference type="ARBA" id="ARBA00022801"/>
    </source>
</evidence>
<comment type="similarity">
    <text evidence="4">Belongs to the Maf family. YhdE subfamily.</text>
</comment>
<dbReference type="PANTHER" id="PTHR43213">
    <property type="entry name" value="BIFUNCTIONAL DTTP/UTP PYROPHOSPHATASE/METHYLTRANSFERASE PROTEIN-RELATED"/>
    <property type="match status" value="1"/>
</dbReference>
<feature type="site" description="Important for substrate specificity" evidence="4">
    <location>
        <position position="12"/>
    </location>
</feature>
<keyword evidence="4" id="KW-0963">Cytoplasm</keyword>
<dbReference type="Proteomes" id="UP001163726">
    <property type="component" value="Chromosome"/>
</dbReference>
<comment type="catalytic activity">
    <reaction evidence="4">
        <text>UTP + H2O = UMP + diphosphate + H(+)</text>
        <dbReference type="Rhea" id="RHEA:29395"/>
        <dbReference type="ChEBI" id="CHEBI:15377"/>
        <dbReference type="ChEBI" id="CHEBI:15378"/>
        <dbReference type="ChEBI" id="CHEBI:33019"/>
        <dbReference type="ChEBI" id="CHEBI:46398"/>
        <dbReference type="ChEBI" id="CHEBI:57865"/>
        <dbReference type="EC" id="3.6.1.9"/>
    </reaction>
</comment>
<comment type="function">
    <text evidence="4">Nucleoside triphosphate pyrophosphatase that hydrolyzes dTTP and UTP. May have a dual role in cell division arrest and in preventing the incorporation of modified nucleotides into cellular nucleic acids.</text>
</comment>
<dbReference type="NCBIfam" id="TIGR00172">
    <property type="entry name" value="maf"/>
    <property type="match status" value="1"/>
</dbReference>
<evidence type="ECO:0000256" key="4">
    <source>
        <dbReference type="HAMAP-Rule" id="MF_00528"/>
    </source>
</evidence>
<name>A0ABY7ANR4_9ALTE</name>
<proteinExistence type="inferred from homology"/>
<comment type="catalytic activity">
    <reaction evidence="4">
        <text>dTTP + H2O = dTMP + diphosphate + H(+)</text>
        <dbReference type="Rhea" id="RHEA:28534"/>
        <dbReference type="ChEBI" id="CHEBI:15377"/>
        <dbReference type="ChEBI" id="CHEBI:15378"/>
        <dbReference type="ChEBI" id="CHEBI:33019"/>
        <dbReference type="ChEBI" id="CHEBI:37568"/>
        <dbReference type="ChEBI" id="CHEBI:63528"/>
        <dbReference type="EC" id="3.6.1.9"/>
    </reaction>
</comment>